<dbReference type="EMBL" id="CP053021">
    <property type="protein sequence ID" value="QJR02433.1"/>
    <property type="molecule type" value="Genomic_DNA"/>
</dbReference>
<dbReference type="PANTHER" id="PTHR30349:SF64">
    <property type="entry name" value="PROPHAGE INTEGRASE INTD-RELATED"/>
    <property type="match status" value="1"/>
</dbReference>
<dbReference type="InterPro" id="IPR002104">
    <property type="entry name" value="Integrase_catalytic"/>
</dbReference>
<evidence type="ECO:0000256" key="2">
    <source>
        <dbReference type="ARBA" id="ARBA00023172"/>
    </source>
</evidence>
<feature type="domain" description="Tyr recombinase" evidence="3">
    <location>
        <begin position="215"/>
        <end position="434"/>
    </location>
</feature>
<evidence type="ECO:0000313" key="5">
    <source>
        <dbReference type="Proteomes" id="UP000502611"/>
    </source>
</evidence>
<accession>A0A6M4G845</accession>
<evidence type="ECO:0000256" key="1">
    <source>
        <dbReference type="ARBA" id="ARBA00022908"/>
    </source>
</evidence>
<dbReference type="AlphaFoldDB" id="A0A6M4G845"/>
<dbReference type="InterPro" id="IPR013762">
    <property type="entry name" value="Integrase-like_cat_sf"/>
</dbReference>
<organism evidence="4 5">
    <name type="scientific">Sphingobium yanoikuyae</name>
    <name type="common">Sphingomonas yanoikuyae</name>
    <dbReference type="NCBI Taxonomy" id="13690"/>
    <lineage>
        <taxon>Bacteria</taxon>
        <taxon>Pseudomonadati</taxon>
        <taxon>Pseudomonadota</taxon>
        <taxon>Alphaproteobacteria</taxon>
        <taxon>Sphingomonadales</taxon>
        <taxon>Sphingomonadaceae</taxon>
        <taxon>Sphingobium</taxon>
    </lineage>
</organism>
<keyword evidence="2" id="KW-0233">DNA recombination</keyword>
<dbReference type="PANTHER" id="PTHR30349">
    <property type="entry name" value="PHAGE INTEGRASE-RELATED"/>
    <property type="match status" value="1"/>
</dbReference>
<protein>
    <submittedName>
        <fullName evidence="4">Tyrosine-type recombinase/integrase</fullName>
    </submittedName>
</protein>
<dbReference type="GO" id="GO:0003677">
    <property type="term" value="F:DNA binding"/>
    <property type="evidence" value="ECO:0007669"/>
    <property type="project" value="InterPro"/>
</dbReference>
<dbReference type="Pfam" id="PF00589">
    <property type="entry name" value="Phage_integrase"/>
    <property type="match status" value="1"/>
</dbReference>
<reference evidence="4 5" key="1">
    <citation type="submission" date="2020-04" db="EMBL/GenBank/DDBJ databases">
        <title>The Whole Genome Analysis of High salt-tolerant Sphingobium yanoikuyae YC-XJ2 with Aryl organophosphorus flame retardants (aryl-OPFRs)-degrading capacity and characteristics of Related phosphotriesterase.</title>
        <authorList>
            <person name="Li X."/>
        </authorList>
    </citation>
    <scope>NUCLEOTIDE SEQUENCE [LARGE SCALE GENOMIC DNA]</scope>
    <source>
        <strain evidence="4 5">YC-XJ2</strain>
    </source>
</reference>
<dbReference type="InterPro" id="IPR050090">
    <property type="entry name" value="Tyrosine_recombinase_XerCD"/>
</dbReference>
<dbReference type="CDD" id="cd00397">
    <property type="entry name" value="DNA_BRE_C"/>
    <property type="match status" value="1"/>
</dbReference>
<dbReference type="RefSeq" id="WP_169860919.1">
    <property type="nucleotide sequence ID" value="NZ_CP053021.1"/>
</dbReference>
<dbReference type="GO" id="GO:0015074">
    <property type="term" value="P:DNA integration"/>
    <property type="evidence" value="ECO:0007669"/>
    <property type="project" value="UniProtKB-KW"/>
</dbReference>
<evidence type="ECO:0000313" key="4">
    <source>
        <dbReference type="EMBL" id="QJR02433.1"/>
    </source>
</evidence>
<keyword evidence="1" id="KW-0229">DNA integration</keyword>
<proteinExistence type="predicted"/>
<dbReference type="Proteomes" id="UP000502611">
    <property type="component" value="Chromosome"/>
</dbReference>
<dbReference type="InterPro" id="IPR011010">
    <property type="entry name" value="DNA_brk_join_enz"/>
</dbReference>
<dbReference type="Gene3D" id="1.10.443.10">
    <property type="entry name" value="Intergrase catalytic core"/>
    <property type="match status" value="1"/>
</dbReference>
<gene>
    <name evidence="4" type="ORF">HH800_09730</name>
</gene>
<dbReference type="GO" id="GO:0006310">
    <property type="term" value="P:DNA recombination"/>
    <property type="evidence" value="ECO:0007669"/>
    <property type="project" value="UniProtKB-KW"/>
</dbReference>
<dbReference type="SUPFAM" id="SSF56349">
    <property type="entry name" value="DNA breaking-rejoining enzymes"/>
    <property type="match status" value="1"/>
</dbReference>
<dbReference type="PROSITE" id="PS51898">
    <property type="entry name" value="TYR_RECOMBINASE"/>
    <property type="match status" value="1"/>
</dbReference>
<name>A0A6M4G845_SPHYA</name>
<sequence>MIHFSRVAVQPYASEIFDLIDEDGDIDPYFAAYRAHMQTKGYALATQKKYLQTAACFLDYLVEAGVYGRLTTVSRLNQAIDNYIRIRLNPDAIRRLQPRENDDFAFENWAPAVVEKMGYSAITSASGIAAPINLLLTISNDRQQIEIDKLRQAGVELSGELSSPALKAVFGYNKLPQNQVKALCKGSAFAAFARRAASRPLTRRNGISAPRQSRAREDFLDFPILDLSRILGCATSKRDAALWLLLAGTGIRMSEACGLRWHQIDFAKLEVFVDDPNVIRPNMQVPDDERMRFKGRATARTFFIPFLKAAFFAVLSEYRNEEYVVRSGHDFVFQDIRPGPDMGRPFYKVSDTARIKAFTSAAKRAGIPCKRSGRHWTPHSLRHLYGVYMLNDLPVPGGFGLTRPEVMDLMGHLTETATAHYARERRIILDSKLLFADEYYDNVDDARQKLPILIATRLRSEALKLESLSHD</sequence>
<evidence type="ECO:0000259" key="3">
    <source>
        <dbReference type="PROSITE" id="PS51898"/>
    </source>
</evidence>